<keyword evidence="9 12" id="KW-0456">Lyase</keyword>
<comment type="pathway">
    <text evidence="1">Lipid metabolism.</text>
</comment>
<keyword evidence="14" id="KW-1185">Reference proteome</keyword>
<name>A0ABS6EP18_9CLOT</name>
<feature type="chain" id="PRO_5044943662" description="Phosphatidylserine decarboxylase alpha chain" evidence="12">
    <location>
        <begin position="256"/>
        <end position="295"/>
    </location>
</feature>
<keyword evidence="6 12" id="KW-0472">Membrane</keyword>
<comment type="subcellular location">
    <subcellularLocation>
        <location evidence="12">Cell membrane</location>
        <topology evidence="12">Peripheral membrane protein</topology>
    </subcellularLocation>
</comment>
<keyword evidence="3 12" id="KW-0444">Lipid biosynthesis</keyword>
<feature type="modified residue" description="Pyruvic acid (Ser); by autocatalysis" evidence="12">
    <location>
        <position position="256"/>
    </location>
</feature>
<comment type="similarity">
    <text evidence="12">Belongs to the phosphatidylserine decarboxylase family. PSD-B subfamily. Prokaryotic type II sub-subfamily.</text>
</comment>
<organism evidence="13 14">
    <name type="scientific">Clostridium mobile</name>
    <dbReference type="NCBI Taxonomy" id="2841512"/>
    <lineage>
        <taxon>Bacteria</taxon>
        <taxon>Bacillati</taxon>
        <taxon>Bacillota</taxon>
        <taxon>Clostridia</taxon>
        <taxon>Eubacteriales</taxon>
        <taxon>Clostridiaceae</taxon>
        <taxon>Clostridium</taxon>
    </lineage>
</organism>
<dbReference type="NCBIfam" id="TIGR00163">
    <property type="entry name" value="PS_decarb"/>
    <property type="match status" value="1"/>
</dbReference>
<feature type="active site" description="Charge relay system; for autoendoproteolytic cleavage activity" evidence="12">
    <location>
        <position position="113"/>
    </location>
</feature>
<evidence type="ECO:0000256" key="4">
    <source>
        <dbReference type="ARBA" id="ARBA00022793"/>
    </source>
</evidence>
<evidence type="ECO:0000256" key="10">
    <source>
        <dbReference type="ARBA" id="ARBA00023264"/>
    </source>
</evidence>
<proteinExistence type="inferred from homology"/>
<feature type="active site" description="Charge relay system; for autoendoproteolytic cleavage activity" evidence="12">
    <location>
        <position position="169"/>
    </location>
</feature>
<evidence type="ECO:0000256" key="12">
    <source>
        <dbReference type="HAMAP-Rule" id="MF_00663"/>
    </source>
</evidence>
<sequence length="295" mass="34410">MIKIFNRKTKTYDIEKISGEKYLNWIYDTSVGVSLLEIFLKRKFFSHIYGKYCDSSYSSKKIPSFVKDFNINMDEYENSLDEFKSFNEFFIRKIKSKYRPIASEKNLLISPGDGRISVYENIDLNKIVQIKSFHYSMNELIMNDEIASLYKNGTCIILRLCPTDYHRFHFIDDGICDNTIKIDGKYYSVNPIALKKIPKLFCQNKREWSLFHTDNFGKVLYLEVGATCVGSIIQTYRPNKRVSKGDEKGYFKFGGSTVILFLEKDKVKIDRDIIEQTNLGYETKVLIGEKIGTKI</sequence>
<keyword evidence="11 12" id="KW-0670">Pyruvate</keyword>
<dbReference type="Pfam" id="PF02666">
    <property type="entry name" value="PS_Dcarbxylase"/>
    <property type="match status" value="1"/>
</dbReference>
<keyword evidence="4 12" id="KW-0210">Decarboxylase</keyword>
<dbReference type="Proteomes" id="UP000726170">
    <property type="component" value="Unassembled WGS sequence"/>
</dbReference>
<dbReference type="HAMAP" id="MF_00663">
    <property type="entry name" value="PS_decarb_PSD_B_type2"/>
    <property type="match status" value="1"/>
</dbReference>
<dbReference type="InterPro" id="IPR033179">
    <property type="entry name" value="PSD_type2_pro"/>
</dbReference>
<dbReference type="EC" id="4.1.1.65" evidence="12"/>
<comment type="PTM">
    <text evidence="12">Is synthesized initially as an inactive proenzyme. Formation of the active enzyme involves a self-maturation process in which the active site pyruvoyl group is generated from an internal serine residue via an autocatalytic post-translational modification. Two non-identical subunits are generated from the proenzyme in this reaction, and the pyruvate is formed at the N-terminus of the alpha chain, which is derived from the carboxyl end of the proenzyme. The autoendoproteolytic cleavage occurs by a canonical serine protease mechanism, in which the side chain hydroxyl group of the serine supplies its oxygen atom to form the C-terminus of the beta chain, while the remainder of the serine residue undergoes an oxidative deamination to produce ammonia and the pyruvoyl prosthetic group on the alpha chain. During this reaction, the Ser that is part of the protease active site of the proenzyme becomes the pyruvoyl prosthetic group, which constitutes an essential element of the active site of the mature decarboxylase.</text>
</comment>
<evidence type="ECO:0000256" key="11">
    <source>
        <dbReference type="ARBA" id="ARBA00023317"/>
    </source>
</evidence>
<comment type="pathway">
    <text evidence="12">Phospholipid metabolism; phosphatidylethanolamine biosynthesis; phosphatidylethanolamine from CDP-diacylglycerol: step 2/2.</text>
</comment>
<evidence type="ECO:0000256" key="2">
    <source>
        <dbReference type="ARBA" id="ARBA00022475"/>
    </source>
</evidence>
<accession>A0ABS6EP18</accession>
<evidence type="ECO:0000256" key="7">
    <source>
        <dbReference type="ARBA" id="ARBA00023145"/>
    </source>
</evidence>
<keyword evidence="8 12" id="KW-0594">Phospholipid biosynthesis</keyword>
<dbReference type="RefSeq" id="WP_216441122.1">
    <property type="nucleotide sequence ID" value="NZ_JAHLQF010000007.1"/>
</dbReference>
<gene>
    <name evidence="12" type="primary">psd</name>
    <name evidence="13" type="ORF">KQI86_19660</name>
</gene>
<dbReference type="PANTHER" id="PTHR10067:SF17">
    <property type="entry name" value="PHOSPHATIDYLSERINE DECARBOXYLASE PROENZYME 2"/>
    <property type="match status" value="1"/>
</dbReference>
<protein>
    <recommendedName>
        <fullName evidence="12">Phosphatidylserine decarboxylase proenzyme</fullName>
        <ecNumber evidence="12">4.1.1.65</ecNumber>
    </recommendedName>
    <component>
        <recommendedName>
            <fullName evidence="12">Phosphatidylserine decarboxylase alpha chain</fullName>
        </recommendedName>
    </component>
    <component>
        <recommendedName>
            <fullName evidence="12">Phosphatidylserine decarboxylase beta chain</fullName>
        </recommendedName>
    </component>
</protein>
<dbReference type="NCBIfam" id="NF001941">
    <property type="entry name" value="PRK00723.1"/>
    <property type="match status" value="1"/>
</dbReference>
<reference evidence="13 14" key="1">
    <citation type="submission" date="2021-06" db="EMBL/GenBank/DDBJ databases">
        <authorList>
            <person name="Sun Q."/>
            <person name="Li D."/>
        </authorList>
    </citation>
    <scope>NUCLEOTIDE SEQUENCE [LARGE SCALE GENOMIC DNA]</scope>
    <source>
        <strain evidence="13 14">MSJ-11</strain>
    </source>
</reference>
<evidence type="ECO:0000256" key="5">
    <source>
        <dbReference type="ARBA" id="ARBA00023098"/>
    </source>
</evidence>
<keyword evidence="5 12" id="KW-0443">Lipid metabolism</keyword>
<evidence type="ECO:0000256" key="1">
    <source>
        <dbReference type="ARBA" id="ARBA00005189"/>
    </source>
</evidence>
<comment type="caution">
    <text evidence="13">The sequence shown here is derived from an EMBL/GenBank/DDBJ whole genome shotgun (WGS) entry which is preliminary data.</text>
</comment>
<evidence type="ECO:0000256" key="8">
    <source>
        <dbReference type="ARBA" id="ARBA00023209"/>
    </source>
</evidence>
<comment type="catalytic activity">
    <reaction evidence="12">
        <text>a 1,2-diacyl-sn-glycero-3-phospho-L-serine + H(+) = a 1,2-diacyl-sn-glycero-3-phosphoethanolamine + CO2</text>
        <dbReference type="Rhea" id="RHEA:20828"/>
        <dbReference type="ChEBI" id="CHEBI:15378"/>
        <dbReference type="ChEBI" id="CHEBI:16526"/>
        <dbReference type="ChEBI" id="CHEBI:57262"/>
        <dbReference type="ChEBI" id="CHEBI:64612"/>
        <dbReference type="EC" id="4.1.1.65"/>
    </reaction>
</comment>
<dbReference type="GO" id="GO:0004609">
    <property type="term" value="F:phosphatidylserine decarboxylase activity"/>
    <property type="evidence" value="ECO:0007669"/>
    <property type="project" value="UniProtKB-EC"/>
</dbReference>
<keyword evidence="2 12" id="KW-1003">Cell membrane</keyword>
<evidence type="ECO:0000313" key="14">
    <source>
        <dbReference type="Proteomes" id="UP000726170"/>
    </source>
</evidence>
<keyword evidence="7 12" id="KW-0865">Zymogen</keyword>
<keyword evidence="10 12" id="KW-1208">Phospholipid metabolism</keyword>
<evidence type="ECO:0000256" key="6">
    <source>
        <dbReference type="ARBA" id="ARBA00023136"/>
    </source>
</evidence>
<evidence type="ECO:0000256" key="9">
    <source>
        <dbReference type="ARBA" id="ARBA00023239"/>
    </source>
</evidence>
<comment type="function">
    <text evidence="12">Catalyzes the formation of phosphatidylethanolamine (PtdEtn) from phosphatidylserine (PtdSer).</text>
</comment>
<evidence type="ECO:0000313" key="13">
    <source>
        <dbReference type="EMBL" id="MBU5486517.1"/>
    </source>
</evidence>
<comment type="cofactor">
    <cofactor evidence="12">
        <name>pyruvate</name>
        <dbReference type="ChEBI" id="CHEBI:15361"/>
    </cofactor>
    <text evidence="12">Binds 1 pyruvoyl group covalently per subunit.</text>
</comment>
<dbReference type="InterPro" id="IPR033177">
    <property type="entry name" value="PSD-B"/>
</dbReference>
<evidence type="ECO:0000256" key="3">
    <source>
        <dbReference type="ARBA" id="ARBA00022516"/>
    </source>
</evidence>
<feature type="active site" description="Charge relay system; for autoendoproteolytic cleavage activity" evidence="12">
    <location>
        <position position="256"/>
    </location>
</feature>
<dbReference type="EMBL" id="JAHLQF010000007">
    <property type="protein sequence ID" value="MBU5486517.1"/>
    <property type="molecule type" value="Genomic_DNA"/>
</dbReference>
<comment type="subunit">
    <text evidence="12">Heterodimer of a large membrane-associated beta subunit and a small pyruvoyl-containing alpha subunit.</text>
</comment>
<feature type="active site" description="Schiff-base intermediate with substrate; via pyruvic acid; for decarboxylase activity" evidence="12">
    <location>
        <position position="256"/>
    </location>
</feature>
<dbReference type="PANTHER" id="PTHR10067">
    <property type="entry name" value="PHOSPHATIDYLSERINE DECARBOXYLASE"/>
    <property type="match status" value="1"/>
</dbReference>
<dbReference type="InterPro" id="IPR003817">
    <property type="entry name" value="PS_Dcarbxylase"/>
</dbReference>
<feature type="site" description="Cleavage (non-hydrolytic); by autocatalysis" evidence="12">
    <location>
        <begin position="255"/>
        <end position="256"/>
    </location>
</feature>
<feature type="chain" id="PRO_5044943661" description="Phosphatidylserine decarboxylase beta chain" evidence="12">
    <location>
        <begin position="1"/>
        <end position="255"/>
    </location>
</feature>